<dbReference type="AlphaFoldDB" id="A0A834G1Q2"/>
<evidence type="ECO:0000313" key="2">
    <source>
        <dbReference type="Proteomes" id="UP000626092"/>
    </source>
</evidence>
<reference evidence="1" key="1">
    <citation type="submission" date="2019-11" db="EMBL/GenBank/DDBJ databases">
        <authorList>
            <person name="Liu Y."/>
            <person name="Hou J."/>
            <person name="Li T.-Q."/>
            <person name="Guan C.-H."/>
            <person name="Wu X."/>
            <person name="Wu H.-Z."/>
            <person name="Ling F."/>
            <person name="Zhang R."/>
            <person name="Shi X.-G."/>
            <person name="Ren J.-P."/>
            <person name="Chen E.-F."/>
            <person name="Sun J.-M."/>
        </authorList>
    </citation>
    <scope>NUCLEOTIDE SEQUENCE</scope>
    <source>
        <strain evidence="1">Adult_tree_wgs_1</strain>
        <tissue evidence="1">Leaves</tissue>
    </source>
</reference>
<accession>A0A834G1Q2</accession>
<name>A0A834G1Q2_RHOSS</name>
<proteinExistence type="predicted"/>
<sequence length="109" mass="12204">MTVLLRWKWWRHPGNRVPASPSEDDDVRAVVVTGFDDVQNSAPGAMCAMASPIKWVIELLEWECAQSNEGDGRKVYKYSGCVWSWLGTHFLLGEVLGDEREHAKATEGA</sequence>
<dbReference type="EMBL" id="WJXA01000012">
    <property type="protein sequence ID" value="KAF7123397.1"/>
    <property type="molecule type" value="Genomic_DNA"/>
</dbReference>
<dbReference type="Proteomes" id="UP000626092">
    <property type="component" value="Unassembled WGS sequence"/>
</dbReference>
<keyword evidence="2" id="KW-1185">Reference proteome</keyword>
<evidence type="ECO:0000313" key="1">
    <source>
        <dbReference type="EMBL" id="KAF7123397.1"/>
    </source>
</evidence>
<organism evidence="1 2">
    <name type="scientific">Rhododendron simsii</name>
    <name type="common">Sims's rhododendron</name>
    <dbReference type="NCBI Taxonomy" id="118357"/>
    <lineage>
        <taxon>Eukaryota</taxon>
        <taxon>Viridiplantae</taxon>
        <taxon>Streptophyta</taxon>
        <taxon>Embryophyta</taxon>
        <taxon>Tracheophyta</taxon>
        <taxon>Spermatophyta</taxon>
        <taxon>Magnoliopsida</taxon>
        <taxon>eudicotyledons</taxon>
        <taxon>Gunneridae</taxon>
        <taxon>Pentapetalae</taxon>
        <taxon>asterids</taxon>
        <taxon>Ericales</taxon>
        <taxon>Ericaceae</taxon>
        <taxon>Ericoideae</taxon>
        <taxon>Rhodoreae</taxon>
        <taxon>Rhododendron</taxon>
    </lineage>
</organism>
<gene>
    <name evidence="1" type="ORF">RHSIM_Rhsim12G0151400</name>
</gene>
<protein>
    <submittedName>
        <fullName evidence="1">Uncharacterized protein</fullName>
    </submittedName>
</protein>
<dbReference type="OrthoDB" id="10358534at2759"/>
<comment type="caution">
    <text evidence="1">The sequence shown here is derived from an EMBL/GenBank/DDBJ whole genome shotgun (WGS) entry which is preliminary data.</text>
</comment>